<accession>A0A839H3T8</accession>
<proteinExistence type="predicted"/>
<dbReference type="PANTHER" id="PTHR38814:SF1">
    <property type="entry name" value="ENDONUCLEASE NUCS"/>
    <property type="match status" value="1"/>
</dbReference>
<dbReference type="EMBL" id="JACIVD010000075">
    <property type="protein sequence ID" value="MBB1124414.1"/>
    <property type="molecule type" value="Genomic_DNA"/>
</dbReference>
<gene>
    <name evidence="3" type="ORF">H5S41_10730</name>
</gene>
<dbReference type="AlphaFoldDB" id="A0A839H3T8"/>
<evidence type="ECO:0000313" key="4">
    <source>
        <dbReference type="Proteomes" id="UP000547628"/>
    </source>
</evidence>
<comment type="caution">
    <text evidence="3">The sequence shown here is derived from an EMBL/GenBank/DDBJ whole genome shotgun (WGS) entry which is preliminary data.</text>
</comment>
<organism evidence="3 4">
    <name type="scientific">Limosilactobacillus albertensis</name>
    <dbReference type="NCBI Taxonomy" id="2759752"/>
    <lineage>
        <taxon>Bacteria</taxon>
        <taxon>Bacillati</taxon>
        <taxon>Bacillota</taxon>
        <taxon>Bacilli</taxon>
        <taxon>Lactobacillales</taxon>
        <taxon>Lactobacillaceae</taxon>
        <taxon>Limosilactobacillus</taxon>
    </lineage>
</organism>
<keyword evidence="1" id="KW-0238">DNA-binding</keyword>
<dbReference type="Proteomes" id="UP000547628">
    <property type="component" value="Unassembled WGS sequence"/>
</dbReference>
<dbReference type="InterPro" id="IPR011856">
    <property type="entry name" value="tRNA_endonuc-like_dom_sf"/>
</dbReference>
<dbReference type="GO" id="GO:0003677">
    <property type="term" value="F:DNA binding"/>
    <property type="evidence" value="ECO:0007669"/>
    <property type="project" value="UniProtKB-KW"/>
</dbReference>
<evidence type="ECO:0000259" key="2">
    <source>
        <dbReference type="Pfam" id="PF01939"/>
    </source>
</evidence>
<reference evidence="3 4" key="1">
    <citation type="submission" date="2020-07" db="EMBL/GenBank/DDBJ databases">
        <title>Description of Limosilactobacillus balticus sp. nov., Limosilactobacillus agrestis sp. nov., Limosilactobacillus albertensis sp. nov., Limosilactobacillus rudii sp. nov., Limosilactobacillus fastidiosus sp. nov., five novel Limosilactobacillus species isolated from the vertebrate gastrointestinal tract, and proposal of 6 subspecies of Limosilactobacillus reuteri adapted to the gastrointestinal tract of specific vertebrate hosts.</title>
        <authorList>
            <person name="Li F."/>
            <person name="Cheng C."/>
            <person name="Zheng J."/>
            <person name="Quevedo R.M."/>
            <person name="Li J."/>
            <person name="Roos S."/>
            <person name="Gaenzle M.G."/>
            <person name="Walter J."/>
        </authorList>
    </citation>
    <scope>NUCLEOTIDE SEQUENCE [LARGE SCALE GENOMIC DNA]</scope>
    <source>
        <strain evidence="3 4">Lr3000</strain>
    </source>
</reference>
<name>A0A839H3T8_9LACO</name>
<dbReference type="RefSeq" id="WP_182603306.1">
    <property type="nucleotide sequence ID" value="NZ_JACIVD010000075.1"/>
</dbReference>
<dbReference type="InterPro" id="IPR048301">
    <property type="entry name" value="NucS_C"/>
</dbReference>
<dbReference type="InterPro" id="IPR002793">
    <property type="entry name" value="Endonuclease_NucS"/>
</dbReference>
<evidence type="ECO:0000256" key="1">
    <source>
        <dbReference type="ARBA" id="ARBA00023125"/>
    </source>
</evidence>
<evidence type="ECO:0000313" key="3">
    <source>
        <dbReference type="EMBL" id="MBB1124414.1"/>
    </source>
</evidence>
<sequence length="520" mass="61656">MSKIKESDIRDYLVKNLDLIEPNLKLLKKEEYLRPDSLGTRGFIDILAVDSNKKYVVLELKKEKSASRQAIQELYKYFAALRRKLGLGQNEIRGMIVSTTWKELLEPFSEFQSDSGYDLQGIKLQYKNDDLSTMEAKKIKPLSRFAINRRFEDEITILEYSKSDSRDSDFRKLKDSADYVALKINNNEKKQGVIFPYFIVILQRNYSIVESLKLLISNNKEYEETLRDFLPDGKNLIEFKKDIISGKIESYLSIDDKENLRGALNSDIYISLIDPQGNQEDMEMPPLEQFIYLIANNEIILNKFKKFGIYRLDRNLDIGELTLKIICQLNNIIIHKVNGDSHNEINMVLDRLNDNFIDYSGWVKTVSEIRKRINQYQLANIDFKIYFFAINDGSFLKMIYNNKFPMFWVDIFIENYVDHYDGFINHDTNFDINYDEFIKRYLFSPTDEIFSILSQEKNPEIFKYLGFNFTSEYCKYELKDYSETLNNPRLMNYIEFLQNNGYKKLRKFVKKYINERVFEV</sequence>
<dbReference type="Pfam" id="PF01939">
    <property type="entry name" value="NucS_C"/>
    <property type="match status" value="1"/>
</dbReference>
<dbReference type="GO" id="GO:0004519">
    <property type="term" value="F:endonuclease activity"/>
    <property type="evidence" value="ECO:0007669"/>
    <property type="project" value="InterPro"/>
</dbReference>
<feature type="domain" description="Endonuclease NucS C-terminal" evidence="2">
    <location>
        <begin position="6"/>
        <end position="102"/>
    </location>
</feature>
<dbReference type="PANTHER" id="PTHR38814">
    <property type="entry name" value="ENDONUCLEASE NUCS"/>
    <property type="match status" value="1"/>
</dbReference>
<protein>
    <submittedName>
        <fullName evidence="3">DUF91 domain-containing protein</fullName>
    </submittedName>
</protein>
<dbReference type="Gene3D" id="3.40.1350.10">
    <property type="match status" value="1"/>
</dbReference>